<reference evidence="1 2" key="1">
    <citation type="submission" date="2020-02" db="EMBL/GenBank/DDBJ databases">
        <title>The draft genome of Grimontia sedimenta sp. nov., isolated from benthic sediments near coral reefs south of Kuwait.</title>
        <authorList>
            <person name="Mahmoud H.M."/>
            <person name="Jose L."/>
            <person name="Eapen S."/>
        </authorList>
    </citation>
    <scope>NUCLEOTIDE SEQUENCE [LARGE SCALE GENOMIC DNA]</scope>
    <source>
        <strain evidence="1 2">S25</strain>
    </source>
</reference>
<dbReference type="Proteomes" id="UP000473008">
    <property type="component" value="Unassembled WGS sequence"/>
</dbReference>
<name>A0A6M1RBW1_9GAMM</name>
<dbReference type="AlphaFoldDB" id="A0A6M1RBW1"/>
<proteinExistence type="predicted"/>
<protein>
    <recommendedName>
        <fullName evidence="3">HicB family protein</fullName>
    </recommendedName>
</protein>
<organism evidence="1 2">
    <name type="scientific">Grimontia sedimenti</name>
    <dbReference type="NCBI Taxonomy" id="2711294"/>
    <lineage>
        <taxon>Bacteria</taxon>
        <taxon>Pseudomonadati</taxon>
        <taxon>Pseudomonadota</taxon>
        <taxon>Gammaproteobacteria</taxon>
        <taxon>Vibrionales</taxon>
        <taxon>Vibrionaceae</taxon>
        <taxon>Grimontia</taxon>
    </lineage>
</organism>
<sequence length="69" mass="7687">MSYRAETEESYKGFTIYIDENSDGYRGGFEFCISNGTEILEQGLTADPESALSTAQKLIDERLVNTHSS</sequence>
<accession>A0A6M1RBW1</accession>
<dbReference type="EMBL" id="JAALDL010000004">
    <property type="protein sequence ID" value="NGN97690.1"/>
    <property type="molecule type" value="Genomic_DNA"/>
</dbReference>
<evidence type="ECO:0000313" key="2">
    <source>
        <dbReference type="Proteomes" id="UP000473008"/>
    </source>
</evidence>
<evidence type="ECO:0008006" key="3">
    <source>
        <dbReference type="Google" id="ProtNLM"/>
    </source>
</evidence>
<keyword evidence="2" id="KW-1185">Reference proteome</keyword>
<evidence type="ECO:0000313" key="1">
    <source>
        <dbReference type="EMBL" id="NGN97690.1"/>
    </source>
</evidence>
<dbReference type="RefSeq" id="WP_165012719.1">
    <property type="nucleotide sequence ID" value="NZ_JAALDL010000004.1"/>
</dbReference>
<comment type="caution">
    <text evidence="1">The sequence shown here is derived from an EMBL/GenBank/DDBJ whole genome shotgun (WGS) entry which is preliminary data.</text>
</comment>
<gene>
    <name evidence="1" type="ORF">G5S52_08405</name>
</gene>